<feature type="compositionally biased region" description="Basic and acidic residues" evidence="1">
    <location>
        <begin position="276"/>
        <end position="285"/>
    </location>
</feature>
<dbReference type="PRINTS" id="PR01856">
    <property type="entry name" value="BASIGIN"/>
</dbReference>
<feature type="transmembrane region" description="Helical" evidence="2">
    <location>
        <begin position="227"/>
        <end position="249"/>
    </location>
</feature>
<dbReference type="InterPro" id="IPR007110">
    <property type="entry name" value="Ig-like_dom"/>
</dbReference>
<dbReference type="PANTHER" id="PTHR46958:SF1">
    <property type="entry name" value="B-CELL RECEPTOR CD22"/>
    <property type="match status" value="1"/>
</dbReference>
<feature type="domain" description="Ig-like" evidence="3">
    <location>
        <begin position="126"/>
        <end position="221"/>
    </location>
</feature>
<reference evidence="4" key="1">
    <citation type="submission" date="2023-12" db="EMBL/GenBank/DDBJ databases">
        <authorList>
            <person name="Brown T."/>
        </authorList>
    </citation>
    <scope>NUCLEOTIDE SEQUENCE</scope>
</reference>
<dbReference type="PROSITE" id="PS50835">
    <property type="entry name" value="IG_LIKE"/>
    <property type="match status" value="1"/>
</dbReference>
<feature type="transmembrane region" description="Helical" evidence="2">
    <location>
        <begin position="19"/>
        <end position="36"/>
    </location>
</feature>
<dbReference type="InterPro" id="IPR036179">
    <property type="entry name" value="Ig-like_dom_sf"/>
</dbReference>
<evidence type="ECO:0000313" key="4">
    <source>
        <dbReference type="EMBL" id="CAK6433263.1"/>
    </source>
</evidence>
<keyword evidence="2" id="KW-1133">Transmembrane helix</keyword>
<accession>A0ABN9Z4J5</accession>
<dbReference type="InterPro" id="IPR013783">
    <property type="entry name" value="Ig-like_fold"/>
</dbReference>
<dbReference type="SUPFAM" id="SSF48726">
    <property type="entry name" value="Immunoglobulin"/>
    <property type="match status" value="1"/>
</dbReference>
<feature type="region of interest" description="Disordered" evidence="1">
    <location>
        <begin position="258"/>
        <end position="285"/>
    </location>
</feature>
<sequence length="285" mass="31507">MADGRHGVAVGHRDQDGNMDMAAALLVVLVFTLLGIESGSGAGSNISTYIFDDGSKTLLTCTLNSSDTAILGHRWMKGDQLLREDSQPGLSTEYEIDPGERSGQYSCTFLSEPTGRMARVSVKVRPNVQAVTESVMGIEGERAVLVCESRSFPPVTQWEWYKITDTGDLPLNNKSHKKFVVFSETRTELHIHKLNLKKDPGQYACYGTNSEGKVGAFITLRLRSRFIAFWPFLGILTEVVVLVTIIVAFEKCRKPHEVVREEDTDSAPPKGSGHLMNDKDKRDAN</sequence>
<evidence type="ECO:0000259" key="3">
    <source>
        <dbReference type="PROSITE" id="PS50835"/>
    </source>
</evidence>
<evidence type="ECO:0000256" key="2">
    <source>
        <dbReference type="SAM" id="Phobius"/>
    </source>
</evidence>
<keyword evidence="2" id="KW-0812">Transmembrane</keyword>
<evidence type="ECO:0000313" key="5">
    <source>
        <dbReference type="Proteomes" id="UP001314169"/>
    </source>
</evidence>
<gene>
    <name evidence="4" type="ORF">MPIPNATIZW_LOCUS1569</name>
</gene>
<dbReference type="EMBL" id="OY882858">
    <property type="protein sequence ID" value="CAK6433263.1"/>
    <property type="molecule type" value="Genomic_DNA"/>
</dbReference>
<keyword evidence="2" id="KW-0472">Membrane</keyword>
<dbReference type="Pfam" id="PF13927">
    <property type="entry name" value="Ig_3"/>
    <property type="match status" value="1"/>
</dbReference>
<dbReference type="Gene3D" id="2.60.40.10">
    <property type="entry name" value="Immunoglobulins"/>
    <property type="match status" value="2"/>
</dbReference>
<organism evidence="4 5">
    <name type="scientific">Pipistrellus nathusii</name>
    <name type="common">Nathusius' pipistrelle</name>
    <dbReference type="NCBI Taxonomy" id="59473"/>
    <lineage>
        <taxon>Eukaryota</taxon>
        <taxon>Metazoa</taxon>
        <taxon>Chordata</taxon>
        <taxon>Craniata</taxon>
        <taxon>Vertebrata</taxon>
        <taxon>Euteleostomi</taxon>
        <taxon>Mammalia</taxon>
        <taxon>Eutheria</taxon>
        <taxon>Laurasiatheria</taxon>
        <taxon>Chiroptera</taxon>
        <taxon>Yangochiroptera</taxon>
        <taxon>Vespertilionidae</taxon>
        <taxon>Pipistrellus</taxon>
    </lineage>
</organism>
<name>A0ABN9Z4J5_PIPNA</name>
<dbReference type="PANTHER" id="PTHR46958">
    <property type="entry name" value="B-CELL RECEPTOR CD22"/>
    <property type="match status" value="1"/>
</dbReference>
<proteinExistence type="predicted"/>
<protein>
    <recommendedName>
        <fullName evidence="3">Ig-like domain-containing protein</fullName>
    </recommendedName>
</protein>
<dbReference type="SMART" id="SM00409">
    <property type="entry name" value="IG"/>
    <property type="match status" value="2"/>
</dbReference>
<evidence type="ECO:0000256" key="1">
    <source>
        <dbReference type="SAM" id="MobiDB-lite"/>
    </source>
</evidence>
<dbReference type="Proteomes" id="UP001314169">
    <property type="component" value="Chromosome 1"/>
</dbReference>
<dbReference type="InterPro" id="IPR003599">
    <property type="entry name" value="Ig_sub"/>
</dbReference>
<keyword evidence="5" id="KW-1185">Reference proteome</keyword>